<proteinExistence type="predicted"/>
<dbReference type="PROSITE" id="PS50238">
    <property type="entry name" value="RHOGAP"/>
    <property type="match status" value="1"/>
</dbReference>
<name>A0ABR5BVW5_9TREE</name>
<sequence>MTKIETFSAIGRRAKRLTVGEIEHASDAAFYPSVYGESLARIMDLQKTSYPQLKIPVILTFLADGILALGGTRSEGIFRIPGDGDGKGIDDPHVAASLFKLWLRELEEPLIPTALYNDALMASKDYAQVVEIVQKLPVYNRRVLVFVVGFVQMFMQEKVVEKTRMGPMNLEAREKADGREWKKALVLAPSILQTAADSLVTAFTNSSFESKFMQQLLENMKPGEIDPDYVPVHGVAVG</sequence>
<dbReference type="InterPro" id="IPR000198">
    <property type="entry name" value="RhoGAP_dom"/>
</dbReference>
<evidence type="ECO:0000313" key="2">
    <source>
        <dbReference type="EMBL" id="KIR79643.1"/>
    </source>
</evidence>
<dbReference type="Pfam" id="PF00620">
    <property type="entry name" value="RhoGAP"/>
    <property type="match status" value="1"/>
</dbReference>
<dbReference type="PANTHER" id="PTHR45876:SF8">
    <property type="entry name" value="FI04035P"/>
    <property type="match status" value="1"/>
</dbReference>
<keyword evidence="3" id="KW-1185">Reference proteome</keyword>
<evidence type="ECO:0000313" key="3">
    <source>
        <dbReference type="Proteomes" id="UP000054272"/>
    </source>
</evidence>
<evidence type="ECO:0000259" key="1">
    <source>
        <dbReference type="PROSITE" id="PS50238"/>
    </source>
</evidence>
<accession>A0ABR5BVW5</accession>
<dbReference type="Gene3D" id="1.10.555.10">
    <property type="entry name" value="Rho GTPase activation protein"/>
    <property type="match status" value="1"/>
</dbReference>
<feature type="domain" description="Rho-GAP" evidence="1">
    <location>
        <begin position="37"/>
        <end position="224"/>
    </location>
</feature>
<dbReference type="InterPro" id="IPR008936">
    <property type="entry name" value="Rho_GTPase_activation_prot"/>
</dbReference>
<protein>
    <recommendedName>
        <fullName evidence="1">Rho-GAP domain-containing protein</fullName>
    </recommendedName>
</protein>
<gene>
    <name evidence="2" type="ORF">I306_03390</name>
</gene>
<dbReference type="Proteomes" id="UP000054272">
    <property type="component" value="Unassembled WGS sequence"/>
</dbReference>
<dbReference type="SMART" id="SM00324">
    <property type="entry name" value="RhoGAP"/>
    <property type="match status" value="1"/>
</dbReference>
<dbReference type="EMBL" id="KN848680">
    <property type="protein sequence ID" value="KIR79643.1"/>
    <property type="molecule type" value="Genomic_DNA"/>
</dbReference>
<dbReference type="PANTHER" id="PTHR45876">
    <property type="entry name" value="FI04035P"/>
    <property type="match status" value="1"/>
</dbReference>
<reference evidence="2 3" key="1">
    <citation type="submission" date="2015-01" db="EMBL/GenBank/DDBJ databases">
        <title>The Genome Sequence of Cryptococcus gattii EJB2.</title>
        <authorList>
            <consortium name="The Broad Institute Genomics Platform"/>
            <person name="Cuomo C."/>
            <person name="Litvintseva A."/>
            <person name="Chen Y."/>
            <person name="Heitman J."/>
            <person name="Sun S."/>
            <person name="Springer D."/>
            <person name="Dromer F."/>
            <person name="Young S."/>
            <person name="Zeng Q."/>
            <person name="Gargeya S."/>
            <person name="Abouelleil A."/>
            <person name="Alvarado L."/>
            <person name="Chapman S.B."/>
            <person name="Gainer-Dewar J."/>
            <person name="Goldberg J."/>
            <person name="Griggs A."/>
            <person name="Gujja S."/>
            <person name="Hansen M."/>
            <person name="Howarth C."/>
            <person name="Imamovic A."/>
            <person name="Larimer J."/>
            <person name="Murphy C."/>
            <person name="Naylor J."/>
            <person name="Pearson M."/>
            <person name="Priest M."/>
            <person name="Roberts A."/>
            <person name="Saif S."/>
            <person name="Shea T."/>
            <person name="Sykes S."/>
            <person name="Wortman J."/>
            <person name="Nusbaum C."/>
            <person name="Birren B."/>
        </authorList>
    </citation>
    <scope>NUCLEOTIDE SEQUENCE [LARGE SCALE GENOMIC DNA]</scope>
    <source>
        <strain evidence="2 3">EJB2</strain>
    </source>
</reference>
<organism evidence="2 3">
    <name type="scientific">Cryptococcus gattii EJB2</name>
    <dbReference type="NCBI Taxonomy" id="1296103"/>
    <lineage>
        <taxon>Eukaryota</taxon>
        <taxon>Fungi</taxon>
        <taxon>Dikarya</taxon>
        <taxon>Basidiomycota</taxon>
        <taxon>Agaricomycotina</taxon>
        <taxon>Tremellomycetes</taxon>
        <taxon>Tremellales</taxon>
        <taxon>Cryptococcaceae</taxon>
        <taxon>Cryptococcus</taxon>
        <taxon>Cryptococcus gattii species complex</taxon>
    </lineage>
</organism>
<dbReference type="SUPFAM" id="SSF48350">
    <property type="entry name" value="GTPase activation domain, GAP"/>
    <property type="match status" value="1"/>
</dbReference>